<sequence>MGVALAGGGAASCGTRAGPVLSDSRLCALPAQLALAGGTPGGDSRRGTPRVGCSRSYCSTFNIDMLVSLLRHENARDICVIKVPPEMKYTDYFVIGSGTSTQHSHAMAHYIVKRYKYLKCKREPHVQIEGKDTDDWFCVDLGNMVIHWMLPESRETYQLEKLWTLRSYDDQLTQHLKRYQKTSFLE</sequence>
<dbReference type="GO" id="GO:0005739">
    <property type="term" value="C:mitochondrion"/>
    <property type="evidence" value="ECO:0007669"/>
    <property type="project" value="UniProtKB-SubCell"/>
</dbReference>
<evidence type="ECO:0000256" key="1">
    <source>
        <dbReference type="ARBA" id="ARBA00004173"/>
    </source>
</evidence>
<dbReference type="Pfam" id="PF02410">
    <property type="entry name" value="RsfS"/>
    <property type="match status" value="1"/>
</dbReference>
<dbReference type="NCBIfam" id="TIGR00090">
    <property type="entry name" value="rsfS_iojap_ybeB"/>
    <property type="match status" value="1"/>
</dbReference>
<proteinExistence type="inferred from homology"/>
<dbReference type="HAMAP" id="MF_01477">
    <property type="entry name" value="Iojap_RsfS"/>
    <property type="match status" value="1"/>
</dbReference>
<reference evidence="7" key="1">
    <citation type="submission" date="2012-07" db="EMBL/GenBank/DDBJ databases">
        <title>Genome of the Chinese tree shrew, a rising model animal genetically related to primates.</title>
        <authorList>
            <person name="Zhang G."/>
            <person name="Fan Y."/>
            <person name="Yao Y."/>
            <person name="Huang Z."/>
        </authorList>
    </citation>
    <scope>NUCLEOTIDE SEQUENCE [LARGE SCALE GENOMIC DNA]</scope>
</reference>
<dbReference type="FunCoup" id="L9KQF3">
    <property type="interactions" value="963"/>
</dbReference>
<evidence type="ECO:0000256" key="2">
    <source>
        <dbReference type="ARBA" id="ARBA00010574"/>
    </source>
</evidence>
<evidence type="ECO:0000313" key="7">
    <source>
        <dbReference type="Proteomes" id="UP000011518"/>
    </source>
</evidence>
<keyword evidence="7" id="KW-1185">Reference proteome</keyword>
<reference evidence="7" key="2">
    <citation type="journal article" date="2013" name="Nat. Commun.">
        <title>Genome of the Chinese tree shrew.</title>
        <authorList>
            <person name="Fan Y."/>
            <person name="Huang Z.Y."/>
            <person name="Cao C.C."/>
            <person name="Chen C.S."/>
            <person name="Chen Y.X."/>
            <person name="Fan D.D."/>
            <person name="He J."/>
            <person name="Hou H.L."/>
            <person name="Hu L."/>
            <person name="Hu X.T."/>
            <person name="Jiang X.T."/>
            <person name="Lai R."/>
            <person name="Lang Y.S."/>
            <person name="Liang B."/>
            <person name="Liao S.G."/>
            <person name="Mu D."/>
            <person name="Ma Y.Y."/>
            <person name="Niu Y.Y."/>
            <person name="Sun X.Q."/>
            <person name="Xia J.Q."/>
            <person name="Xiao J."/>
            <person name="Xiong Z.Q."/>
            <person name="Xu L."/>
            <person name="Yang L."/>
            <person name="Zhang Y."/>
            <person name="Zhao W."/>
            <person name="Zhao X.D."/>
            <person name="Zheng Y.T."/>
            <person name="Zhou J.M."/>
            <person name="Zhu Y.B."/>
            <person name="Zhang G.J."/>
            <person name="Wang J."/>
            <person name="Yao Y.G."/>
        </authorList>
    </citation>
    <scope>NUCLEOTIDE SEQUENCE [LARGE SCALE GENOMIC DNA]</scope>
</reference>
<dbReference type="FunFam" id="3.30.460.10:FF:000018">
    <property type="entry name" value="Mitochondrial assembly of ribosomal large subunit 1"/>
    <property type="match status" value="1"/>
</dbReference>
<dbReference type="PANTHER" id="PTHR21043">
    <property type="entry name" value="IOJAP SUPERFAMILY ORTHOLOG"/>
    <property type="match status" value="1"/>
</dbReference>
<gene>
    <name evidence="6" type="ORF">TREES_T100011948</name>
</gene>
<dbReference type="InParanoid" id="L9KQF3"/>
<evidence type="ECO:0000256" key="4">
    <source>
        <dbReference type="ARBA" id="ARBA00053669"/>
    </source>
</evidence>
<dbReference type="Gene3D" id="3.30.460.10">
    <property type="entry name" value="Beta Polymerase, domain 2"/>
    <property type="match status" value="1"/>
</dbReference>
<dbReference type="PANTHER" id="PTHR21043:SF0">
    <property type="entry name" value="MITOCHONDRIAL ASSEMBLY OF RIBOSOMAL LARGE SUBUNIT PROTEIN 1"/>
    <property type="match status" value="1"/>
</dbReference>
<dbReference type="GO" id="GO:0043023">
    <property type="term" value="F:ribosomal large subunit binding"/>
    <property type="evidence" value="ECO:0007669"/>
    <property type="project" value="TreeGrafter"/>
</dbReference>
<comment type="function">
    <text evidence="4">Required for normal mitochondrial ribosome function and mitochondrial translation. May play a role in ribosome biogenesis by preventing premature association of the 28S and 39S ribosomal subunits. Interacts with mitochondrial ribosomal protein uL14m (MRPL14), probably blocking formation of intersubunit bridge B8, preventing association of the 28S and 39S ribosomal subunits. Addition to isolated mitochondrial ribosomal subunits partially inhibits translation, probably by interfering with the association of the 28S and 39S ribosomal subunits and the formation of functional ribosomes. May also participate in the assembly and/or regulation of the stability of the large subunit of the mitochondrial ribosome. May function as a ribosomal silencing factor.</text>
</comment>
<evidence type="ECO:0000313" key="6">
    <source>
        <dbReference type="EMBL" id="ELW64986.1"/>
    </source>
</evidence>
<comment type="subcellular location">
    <subcellularLocation>
        <location evidence="1">Mitochondrion</location>
    </subcellularLocation>
</comment>
<dbReference type="SUPFAM" id="SSF81301">
    <property type="entry name" value="Nucleotidyltransferase"/>
    <property type="match status" value="1"/>
</dbReference>
<keyword evidence="3" id="KW-0496">Mitochondrion</keyword>
<evidence type="ECO:0000256" key="5">
    <source>
        <dbReference type="ARBA" id="ARBA00073331"/>
    </source>
</evidence>
<dbReference type="AlphaFoldDB" id="L9KQF3"/>
<dbReference type="STRING" id="246437.L9KQF3"/>
<dbReference type="InterPro" id="IPR043519">
    <property type="entry name" value="NT_sf"/>
</dbReference>
<dbReference type="EMBL" id="KB320704">
    <property type="protein sequence ID" value="ELW64986.1"/>
    <property type="molecule type" value="Genomic_DNA"/>
</dbReference>
<dbReference type="Proteomes" id="UP000011518">
    <property type="component" value="Unassembled WGS sequence"/>
</dbReference>
<comment type="similarity">
    <text evidence="2">Belongs to the Iojap/RsfS family.</text>
</comment>
<name>L9KQF3_TUPCH</name>
<organism evidence="6 7">
    <name type="scientific">Tupaia chinensis</name>
    <name type="common">Chinese tree shrew</name>
    <name type="synonym">Tupaia belangeri chinensis</name>
    <dbReference type="NCBI Taxonomy" id="246437"/>
    <lineage>
        <taxon>Eukaryota</taxon>
        <taxon>Metazoa</taxon>
        <taxon>Chordata</taxon>
        <taxon>Craniata</taxon>
        <taxon>Vertebrata</taxon>
        <taxon>Euteleostomi</taxon>
        <taxon>Mammalia</taxon>
        <taxon>Eutheria</taxon>
        <taxon>Euarchontoglires</taxon>
        <taxon>Scandentia</taxon>
        <taxon>Tupaiidae</taxon>
        <taxon>Tupaia</taxon>
    </lineage>
</organism>
<evidence type="ECO:0000256" key="3">
    <source>
        <dbReference type="ARBA" id="ARBA00023128"/>
    </source>
</evidence>
<accession>L9KQF3</accession>
<dbReference type="GO" id="GO:0017148">
    <property type="term" value="P:negative regulation of translation"/>
    <property type="evidence" value="ECO:0007669"/>
    <property type="project" value="TreeGrafter"/>
</dbReference>
<dbReference type="GO" id="GO:0090071">
    <property type="term" value="P:negative regulation of ribosome biogenesis"/>
    <property type="evidence" value="ECO:0007669"/>
    <property type="project" value="TreeGrafter"/>
</dbReference>
<protein>
    <recommendedName>
        <fullName evidence="5">Mitochondrial assembly of ribosomal large subunit protein 1</fullName>
    </recommendedName>
</protein>
<dbReference type="InterPro" id="IPR004394">
    <property type="entry name" value="Iojap/RsfS/C7orf30"/>
</dbReference>